<evidence type="ECO:0000313" key="2">
    <source>
        <dbReference type="Proteomes" id="UP000299102"/>
    </source>
</evidence>
<dbReference type="STRING" id="151549.A0A4C1TK51"/>
<sequence>MGHDIIGTLRANRSEGAPLKDIKEMKKTARGSFHQITDVSSNSTLVRYNDNNIVTIASTESGVQPIGKDKVYMKENNLFRLSMSGVSSEGLNRYRCDFYWKGAKLESGLDRDEMKNEERDRNHDGYGVISRYEKYRISFYVHKGGAAGDSYLFK</sequence>
<dbReference type="PANTHER" id="PTHR47055">
    <property type="entry name" value="DDE_TNP_1_7 DOMAIN-CONTAINING PROTEIN"/>
    <property type="match status" value="1"/>
</dbReference>
<evidence type="ECO:0000313" key="1">
    <source>
        <dbReference type="EMBL" id="GBP14949.1"/>
    </source>
</evidence>
<comment type="caution">
    <text evidence="1">The sequence shown here is derived from an EMBL/GenBank/DDBJ whole genome shotgun (WGS) entry which is preliminary data.</text>
</comment>
<organism evidence="1 2">
    <name type="scientific">Eumeta variegata</name>
    <name type="common">Bagworm moth</name>
    <name type="synonym">Eumeta japonica</name>
    <dbReference type="NCBI Taxonomy" id="151549"/>
    <lineage>
        <taxon>Eukaryota</taxon>
        <taxon>Metazoa</taxon>
        <taxon>Ecdysozoa</taxon>
        <taxon>Arthropoda</taxon>
        <taxon>Hexapoda</taxon>
        <taxon>Insecta</taxon>
        <taxon>Pterygota</taxon>
        <taxon>Neoptera</taxon>
        <taxon>Endopterygota</taxon>
        <taxon>Lepidoptera</taxon>
        <taxon>Glossata</taxon>
        <taxon>Ditrysia</taxon>
        <taxon>Tineoidea</taxon>
        <taxon>Psychidae</taxon>
        <taxon>Oiketicinae</taxon>
        <taxon>Eumeta</taxon>
    </lineage>
</organism>
<dbReference type="GO" id="GO:0043565">
    <property type="term" value="F:sequence-specific DNA binding"/>
    <property type="evidence" value="ECO:0007669"/>
    <property type="project" value="TreeGrafter"/>
</dbReference>
<dbReference type="AlphaFoldDB" id="A0A4C1TK51"/>
<dbReference type="InterPro" id="IPR052638">
    <property type="entry name" value="PiggyBac_TE-derived"/>
</dbReference>
<name>A0A4C1TK51_EUMVA</name>
<proteinExistence type="predicted"/>
<protein>
    <submittedName>
        <fullName evidence="1">PiggyBac transposable element-derived protein 2</fullName>
    </submittedName>
</protein>
<dbReference type="PANTHER" id="PTHR47055:SF3">
    <property type="entry name" value="PHORBOL-ESTER_DAG-TYPE DOMAIN-CONTAINING PROTEIN"/>
    <property type="match status" value="1"/>
</dbReference>
<reference evidence="1 2" key="1">
    <citation type="journal article" date="2019" name="Commun. Biol.">
        <title>The bagworm genome reveals a unique fibroin gene that provides high tensile strength.</title>
        <authorList>
            <person name="Kono N."/>
            <person name="Nakamura H."/>
            <person name="Ohtoshi R."/>
            <person name="Tomita M."/>
            <person name="Numata K."/>
            <person name="Arakawa K."/>
        </authorList>
    </citation>
    <scope>NUCLEOTIDE SEQUENCE [LARGE SCALE GENOMIC DNA]</scope>
</reference>
<dbReference type="Proteomes" id="UP000299102">
    <property type="component" value="Unassembled WGS sequence"/>
</dbReference>
<dbReference type="EMBL" id="BGZK01000068">
    <property type="protein sequence ID" value="GBP14949.1"/>
    <property type="molecule type" value="Genomic_DNA"/>
</dbReference>
<accession>A0A4C1TK51</accession>
<keyword evidence="2" id="KW-1185">Reference proteome</keyword>
<dbReference type="OrthoDB" id="10057240at2759"/>
<gene>
    <name evidence="1" type="primary">PGBD2</name>
    <name evidence="1" type="ORF">EVAR_6600_1</name>
</gene>